<organism evidence="10 11">
    <name type="scientific">Gemella haemolysans</name>
    <dbReference type="NCBI Taxonomy" id="1379"/>
    <lineage>
        <taxon>Bacteria</taxon>
        <taxon>Bacillati</taxon>
        <taxon>Bacillota</taxon>
        <taxon>Bacilli</taxon>
        <taxon>Bacillales</taxon>
        <taxon>Gemellaceae</taxon>
        <taxon>Gemella</taxon>
    </lineage>
</organism>
<dbReference type="CDD" id="cd00537">
    <property type="entry name" value="MTHFR"/>
    <property type="match status" value="1"/>
</dbReference>
<dbReference type="STRING" id="1379.HMPREF3186_00627"/>
<keyword evidence="4" id="KW-0285">Flavoprotein</keyword>
<dbReference type="GO" id="GO:0008168">
    <property type="term" value="F:methyltransferase activity"/>
    <property type="evidence" value="ECO:0007669"/>
    <property type="project" value="UniProtKB-UniRule"/>
</dbReference>
<evidence type="ECO:0000259" key="9">
    <source>
        <dbReference type="PROSITE" id="PS50970"/>
    </source>
</evidence>
<keyword evidence="8" id="KW-0479">Metal-binding</keyword>
<comment type="caution">
    <text evidence="10">The sequence shown here is derived from an EMBL/GenBank/DDBJ whole genome shotgun (WGS) entry which is preliminary data.</text>
</comment>
<reference evidence="11" key="1">
    <citation type="submission" date="2016-01" db="EMBL/GenBank/DDBJ databases">
        <authorList>
            <person name="Mitreva M."/>
            <person name="Pepin K.H."/>
            <person name="Mihindukulasuriya K.A."/>
            <person name="Fulton R."/>
            <person name="Fronick C."/>
            <person name="O'Laughlin M."/>
            <person name="Miner T."/>
            <person name="Herter B."/>
            <person name="Rosa B.A."/>
            <person name="Cordes M."/>
            <person name="Tomlinson C."/>
            <person name="Wollam A."/>
            <person name="Palsikar V.B."/>
            <person name="Mardis E.R."/>
            <person name="Wilson R.K."/>
        </authorList>
    </citation>
    <scope>NUCLEOTIDE SEQUENCE [LARGE SCALE GENOMIC DNA]</scope>
    <source>
        <strain evidence="11">DNF01167</strain>
    </source>
</reference>
<dbReference type="GO" id="GO:0046872">
    <property type="term" value="F:metal ion binding"/>
    <property type="evidence" value="ECO:0007669"/>
    <property type="project" value="UniProtKB-KW"/>
</dbReference>
<sequence length="613" mass="68221">MRNLLERLEQNVLVADGAMGTALYSNGLESCHEYNNISNPDSVEKIHKAYIEAGADIIQTNTYAAKKCQLKTYGYEDKFEEINIRAAEIARKAAGENTFVFGTIGAIRGLRECELSLETIVNETLDQVKVLLSTNKIDALLFETYYDQEEIRAVLTEARKLTDLPIITNISLLEAGITQNGEKVTDALSTLVNLGADIVGLNCHLGPYHMIKSLKQVPLFAQSYLSAYPNASLLQLTQTINGNEYRFRKNSAYFEQSAKLLVEEGVRLIGGCCGTTPEHIRAIKKGIKDLKPVKRKIITPLPAEEELVRVANNKPTIVDKVKKQVTIIAELDPPKHLNVDKFIEGAKAIDKKNIEAITLADNSLASTRICNLAAATLLKEHISTPTLLHLTCRDHNLIGLQSRLMGFDILGINNVLALTGDPSKLGDFPGATSVYDMTSLKLIPFIKQLNEGLGYNGASLKKTTNFTVAAAYNPNVRDLSKTKRLVEKKIKAGTDYFITQPVFEAEKIEQLAEFAADYPDTPFFVGIMPITSYNNAVFLHNEVPGIKLSEEFLAKLEEVKDDKELCQKIALEESKKLLDIALKHFKGIYLITPFFRYDLTLELIDYVEENKDK</sequence>
<gene>
    <name evidence="10" type="ORF">HMPREF3186_00627</name>
</gene>
<feature type="binding site" evidence="8">
    <location>
        <position position="273"/>
    </location>
    <ligand>
        <name>Zn(2+)</name>
        <dbReference type="ChEBI" id="CHEBI:29105"/>
    </ligand>
</feature>
<keyword evidence="7" id="KW-0560">Oxidoreductase</keyword>
<keyword evidence="6" id="KW-0274">FAD</keyword>
<keyword evidence="3 8" id="KW-0489">Methyltransferase</keyword>
<dbReference type="GO" id="GO:0032259">
    <property type="term" value="P:methylation"/>
    <property type="evidence" value="ECO:0007669"/>
    <property type="project" value="UniProtKB-KW"/>
</dbReference>
<dbReference type="InterPro" id="IPR003726">
    <property type="entry name" value="HCY_dom"/>
</dbReference>
<dbReference type="GO" id="GO:0035999">
    <property type="term" value="P:tetrahydrofolate interconversion"/>
    <property type="evidence" value="ECO:0007669"/>
    <property type="project" value="UniProtKB-UniPathway"/>
</dbReference>
<dbReference type="SUPFAM" id="SSF51730">
    <property type="entry name" value="FAD-linked oxidoreductase"/>
    <property type="match status" value="1"/>
</dbReference>
<dbReference type="Gene3D" id="3.20.20.220">
    <property type="match status" value="1"/>
</dbReference>
<comment type="cofactor">
    <cofactor evidence="1">
        <name>FAD</name>
        <dbReference type="ChEBI" id="CHEBI:57692"/>
    </cofactor>
</comment>
<dbReference type="AlphaFoldDB" id="A0A134A0U3"/>
<evidence type="ECO:0000313" key="11">
    <source>
        <dbReference type="Proteomes" id="UP000070355"/>
    </source>
</evidence>
<dbReference type="Proteomes" id="UP000070355">
    <property type="component" value="Unassembled WGS sequence"/>
</dbReference>
<comment type="cofactor">
    <cofactor evidence="8">
        <name>Zn(2+)</name>
        <dbReference type="ChEBI" id="CHEBI:29105"/>
    </cofactor>
</comment>
<feature type="binding site" evidence="8">
    <location>
        <position position="272"/>
    </location>
    <ligand>
        <name>Zn(2+)</name>
        <dbReference type="ChEBI" id="CHEBI:29105"/>
    </ligand>
</feature>
<evidence type="ECO:0000256" key="3">
    <source>
        <dbReference type="ARBA" id="ARBA00022603"/>
    </source>
</evidence>
<dbReference type="RefSeq" id="WP_060913873.1">
    <property type="nucleotide sequence ID" value="NZ_KQ959943.1"/>
</dbReference>
<name>A0A134A0U3_9BACL</name>
<evidence type="ECO:0000256" key="8">
    <source>
        <dbReference type="PROSITE-ProRule" id="PRU00333"/>
    </source>
</evidence>
<evidence type="ECO:0000313" key="10">
    <source>
        <dbReference type="EMBL" id="KXB61317.1"/>
    </source>
</evidence>
<dbReference type="PROSITE" id="PS50970">
    <property type="entry name" value="HCY"/>
    <property type="match status" value="1"/>
</dbReference>
<dbReference type="PANTHER" id="PTHR11103">
    <property type="entry name" value="SLR1189 PROTEIN"/>
    <property type="match status" value="1"/>
</dbReference>
<dbReference type="PATRIC" id="fig|1379.3.peg.611"/>
<protein>
    <submittedName>
        <fullName evidence="10">Homocysteine S-methyltransferase/5,10-methylenetetrahydrofolate reductase protein</fullName>
    </submittedName>
</protein>
<dbReference type="GO" id="GO:0006555">
    <property type="term" value="P:methionine metabolic process"/>
    <property type="evidence" value="ECO:0007669"/>
    <property type="project" value="InterPro"/>
</dbReference>
<proteinExistence type="predicted"/>
<feature type="binding site" evidence="8">
    <location>
        <position position="203"/>
    </location>
    <ligand>
        <name>Zn(2+)</name>
        <dbReference type="ChEBI" id="CHEBI:29105"/>
    </ligand>
</feature>
<comment type="pathway">
    <text evidence="2">One-carbon metabolism; tetrahydrofolate interconversion.</text>
</comment>
<dbReference type="InterPro" id="IPR003171">
    <property type="entry name" value="Mehydrof_redctse-like"/>
</dbReference>
<evidence type="ECO:0000256" key="7">
    <source>
        <dbReference type="ARBA" id="ARBA00023002"/>
    </source>
</evidence>
<dbReference type="Pfam" id="PF02219">
    <property type="entry name" value="MTHFR"/>
    <property type="match status" value="1"/>
</dbReference>
<dbReference type="Gene3D" id="3.20.20.330">
    <property type="entry name" value="Homocysteine-binding-like domain"/>
    <property type="match status" value="1"/>
</dbReference>
<dbReference type="OrthoDB" id="9803687at2"/>
<dbReference type="PANTHER" id="PTHR11103:SF18">
    <property type="entry name" value="SLR1189 PROTEIN"/>
    <property type="match status" value="1"/>
</dbReference>
<accession>A0A134A0U3</accession>
<keyword evidence="8" id="KW-0862">Zinc</keyword>
<dbReference type="EMBL" id="LSDC01000041">
    <property type="protein sequence ID" value="KXB61317.1"/>
    <property type="molecule type" value="Genomic_DNA"/>
</dbReference>
<dbReference type="NCBIfam" id="NF006396">
    <property type="entry name" value="PRK08645.1"/>
    <property type="match status" value="1"/>
</dbReference>
<dbReference type="SUPFAM" id="SSF82282">
    <property type="entry name" value="Homocysteine S-methyltransferase"/>
    <property type="match status" value="1"/>
</dbReference>
<dbReference type="InterPro" id="IPR029041">
    <property type="entry name" value="FAD-linked_oxidoreductase-like"/>
</dbReference>
<evidence type="ECO:0000256" key="5">
    <source>
        <dbReference type="ARBA" id="ARBA00022679"/>
    </source>
</evidence>
<dbReference type="InterPro" id="IPR036589">
    <property type="entry name" value="HCY_dom_sf"/>
</dbReference>
<feature type="domain" description="Hcy-binding" evidence="9">
    <location>
        <begin position="1"/>
        <end position="287"/>
    </location>
</feature>
<dbReference type="Pfam" id="PF02574">
    <property type="entry name" value="S-methyl_trans"/>
    <property type="match status" value="1"/>
</dbReference>
<evidence type="ECO:0000256" key="1">
    <source>
        <dbReference type="ARBA" id="ARBA00001974"/>
    </source>
</evidence>
<keyword evidence="5 8" id="KW-0808">Transferase</keyword>
<evidence type="ECO:0000256" key="4">
    <source>
        <dbReference type="ARBA" id="ARBA00022630"/>
    </source>
</evidence>
<dbReference type="GO" id="GO:0004489">
    <property type="term" value="F:methylenetetrahydrofolate reductase [NAD(P)H] activity"/>
    <property type="evidence" value="ECO:0007669"/>
    <property type="project" value="InterPro"/>
</dbReference>
<evidence type="ECO:0000256" key="6">
    <source>
        <dbReference type="ARBA" id="ARBA00022827"/>
    </source>
</evidence>
<dbReference type="UniPathway" id="UPA00193"/>
<evidence type="ECO:0000256" key="2">
    <source>
        <dbReference type="ARBA" id="ARBA00004777"/>
    </source>
</evidence>